<keyword evidence="3" id="KW-0285">Flavoprotein</keyword>
<dbReference type="PANTHER" id="PTHR42973:SF39">
    <property type="entry name" value="FAD-BINDING PCMH-TYPE DOMAIN-CONTAINING PROTEIN"/>
    <property type="match status" value="1"/>
</dbReference>
<gene>
    <name evidence="7" type="ordered locus">Jden_0127</name>
</gene>
<dbReference type="PROSITE" id="PS00862">
    <property type="entry name" value="OX2_COVAL_FAD"/>
    <property type="match status" value="1"/>
</dbReference>
<dbReference type="InterPro" id="IPR006093">
    <property type="entry name" value="Oxy_OxRdtase_FAD_BS"/>
</dbReference>
<dbReference type="Gene3D" id="3.30.465.10">
    <property type="match status" value="1"/>
</dbReference>
<dbReference type="InterPro" id="IPR006094">
    <property type="entry name" value="Oxid_FAD_bind_N"/>
</dbReference>
<dbReference type="eggNOG" id="COG0277">
    <property type="taxonomic scope" value="Bacteria"/>
</dbReference>
<dbReference type="HOGENOM" id="CLU_410864_0_0_11"/>
<dbReference type="AlphaFoldDB" id="C7R5C4"/>
<dbReference type="InterPro" id="IPR016169">
    <property type="entry name" value="FAD-bd_PCMH_sub2"/>
</dbReference>
<dbReference type="PROSITE" id="PS51387">
    <property type="entry name" value="FAD_PCMH"/>
    <property type="match status" value="1"/>
</dbReference>
<evidence type="ECO:0000256" key="1">
    <source>
        <dbReference type="ARBA" id="ARBA00001974"/>
    </source>
</evidence>
<dbReference type="PANTHER" id="PTHR42973">
    <property type="entry name" value="BINDING OXIDOREDUCTASE, PUTATIVE (AFU_ORTHOLOGUE AFUA_1G17690)-RELATED"/>
    <property type="match status" value="1"/>
</dbReference>
<dbReference type="Pfam" id="PF01565">
    <property type="entry name" value="FAD_binding_4"/>
    <property type="match status" value="1"/>
</dbReference>
<dbReference type="Proteomes" id="UP000000628">
    <property type="component" value="Chromosome"/>
</dbReference>
<dbReference type="Gene3D" id="3.30.43.10">
    <property type="entry name" value="Uridine Diphospho-n-acetylenolpyruvylglucosamine Reductase, domain 2"/>
    <property type="match status" value="1"/>
</dbReference>
<dbReference type="InterPro" id="IPR036318">
    <property type="entry name" value="FAD-bd_PCMH-like_sf"/>
</dbReference>
<reference evidence="7 8" key="1">
    <citation type="journal article" date="2009" name="Stand. Genomic Sci.">
        <title>Complete genome sequence of Jonesia denitrificans type strain (Prevot 55134).</title>
        <authorList>
            <person name="Pukall R."/>
            <person name="Gehrich-Schroter G."/>
            <person name="Lapidus A."/>
            <person name="Nolan M."/>
            <person name="Glavina Del Rio T."/>
            <person name="Lucas S."/>
            <person name="Chen F."/>
            <person name="Tice H."/>
            <person name="Pitluck S."/>
            <person name="Cheng J.F."/>
            <person name="Copeland A."/>
            <person name="Saunders E."/>
            <person name="Brettin T."/>
            <person name="Detter J.C."/>
            <person name="Bruce D."/>
            <person name="Goodwin L."/>
            <person name="Pati A."/>
            <person name="Ivanova N."/>
            <person name="Mavromatis K."/>
            <person name="Ovchinnikova G."/>
            <person name="Chen A."/>
            <person name="Palaniappan K."/>
            <person name="Land M."/>
            <person name="Hauser L."/>
            <person name="Chang Y.J."/>
            <person name="Jeffries C.D."/>
            <person name="Chain P."/>
            <person name="Goker M."/>
            <person name="Bristow J."/>
            <person name="Eisen J.A."/>
            <person name="Markowitz V."/>
            <person name="Hugenholtz P."/>
            <person name="Kyrpides N.C."/>
            <person name="Klenk H.P."/>
            <person name="Han C."/>
        </authorList>
    </citation>
    <scope>NUCLEOTIDE SEQUENCE [LARGE SCALE GENOMIC DNA]</scope>
    <source>
        <strain evidence="8">ATCC 14870 / DSM 20603 / BCRC 15368 / CIP 55.134 / JCM 11481 / NBRC 15587 / NCTC 10816 / Prevot 55134</strain>
    </source>
</reference>
<keyword evidence="5" id="KW-0560">Oxidoreductase</keyword>
<keyword evidence="4" id="KW-0274">FAD</keyword>
<evidence type="ECO:0000256" key="3">
    <source>
        <dbReference type="ARBA" id="ARBA00022630"/>
    </source>
</evidence>
<dbReference type="RefSeq" id="WP_012805907.1">
    <property type="nucleotide sequence ID" value="NC_013174.1"/>
</dbReference>
<feature type="domain" description="FAD-binding PCMH-type" evidence="6">
    <location>
        <begin position="366"/>
        <end position="538"/>
    </location>
</feature>
<dbReference type="KEGG" id="jde:Jden_0127"/>
<dbReference type="Gene3D" id="3.40.462.20">
    <property type="match status" value="1"/>
</dbReference>
<comment type="similarity">
    <text evidence="2">Belongs to the oxygen-dependent FAD-linked oxidoreductase family.</text>
</comment>
<evidence type="ECO:0000256" key="2">
    <source>
        <dbReference type="ARBA" id="ARBA00005466"/>
    </source>
</evidence>
<evidence type="ECO:0000313" key="8">
    <source>
        <dbReference type="Proteomes" id="UP000000628"/>
    </source>
</evidence>
<dbReference type="InterPro" id="IPR011251">
    <property type="entry name" value="Luciferase-like_dom"/>
</dbReference>
<evidence type="ECO:0000259" key="6">
    <source>
        <dbReference type="PROSITE" id="PS51387"/>
    </source>
</evidence>
<accession>C7R5C4</accession>
<evidence type="ECO:0000313" key="7">
    <source>
        <dbReference type="EMBL" id="ACV07802.1"/>
    </source>
</evidence>
<dbReference type="GO" id="GO:0016705">
    <property type="term" value="F:oxidoreductase activity, acting on paired donors, with incorporation or reduction of molecular oxygen"/>
    <property type="evidence" value="ECO:0007669"/>
    <property type="project" value="InterPro"/>
</dbReference>
<dbReference type="GO" id="GO:0071949">
    <property type="term" value="F:FAD binding"/>
    <property type="evidence" value="ECO:0007669"/>
    <property type="project" value="InterPro"/>
</dbReference>
<dbReference type="STRING" id="471856.Jden_0127"/>
<dbReference type="SUPFAM" id="SSF56176">
    <property type="entry name" value="FAD-binding/transporter-associated domain-like"/>
    <property type="match status" value="1"/>
</dbReference>
<dbReference type="SUPFAM" id="SSF51679">
    <property type="entry name" value="Bacterial luciferase-like"/>
    <property type="match status" value="1"/>
</dbReference>
<comment type="cofactor">
    <cofactor evidence="1">
        <name>FAD</name>
        <dbReference type="ChEBI" id="CHEBI:57692"/>
    </cofactor>
</comment>
<sequence length="775" mass="83209">MPDYGKPLTFGAFITPSLSDPQAPVRLARHAEDVGFDLVTFQDHPYQPGFHDTWTLLSYVAAETSTVRLAGNVMNLPLNNPVRLARQIASLDLLSGGRIELGLGAGIFWDAIEAMGAPRLSAGESVTGLGEAIDIIRDTWDTSSRARFVHQGTIHRVNGAKRGPAPAHQPKIWVGALKPRMLRLIGRQADGWLPSLSYLSSLQELAVGQAIIDRAAADADRNPADIDRLLNIHGTLNAGSGGDTGGTVFHGSADSWARDVANIAREFGVSTFIYASDSEADLERFAHEVAPKARDYLAQARAAGDGVRVRAVAPGRRGGHFRASGPKPDADLSDAISYDALPARLRDIALTPRDAGYDDVRSTYMAKGHPGLVVMARDVEDVQAAVSFAHEHAHVPLSVRSGGHGLAGQSTNTGGILVDVSSLASVKVRDRASRLVRAQTGALWGDVADRLGPLGWAMTSGNIGDVGVGGLATGGGLGYLARAHGMTVDHIRSARIVTADGQWVHATPETHPDLLWAIRGAGSSFGIVTDIDFQALDVDKVVFAQFMLSVSDPAAFIEHWSALMDAAPRELTTFIFLDRTPTVGVVAQIFAMWANDDSDTAIIYLERLLNLGDPLQQQAHLMPYSQVMAPTHQRHTGQQTIHVRNGYLTSTSASSAAAVAAMLTHDGVMRVELRSVGGAINDLPSNATAFAHRSASVHVTTWFYPGDIAEHDNTWATWEHHRTGMYAGYSSDTRIERLSDAYPGDTLTRLTALKHQWDPDHLFRSGLAIPPTAHQ</sequence>
<dbReference type="Gene3D" id="3.20.20.30">
    <property type="entry name" value="Luciferase-like domain"/>
    <property type="match status" value="1"/>
</dbReference>
<dbReference type="Pfam" id="PF00296">
    <property type="entry name" value="Bac_luciferase"/>
    <property type="match status" value="1"/>
</dbReference>
<dbReference type="InterPro" id="IPR016167">
    <property type="entry name" value="FAD-bd_PCMH_sub1"/>
</dbReference>
<name>C7R5C4_JONDD</name>
<dbReference type="OrthoDB" id="9775082at2"/>
<evidence type="ECO:0000256" key="5">
    <source>
        <dbReference type="ARBA" id="ARBA00023002"/>
    </source>
</evidence>
<proteinExistence type="inferred from homology"/>
<dbReference type="eggNOG" id="COG2141">
    <property type="taxonomic scope" value="Bacteria"/>
</dbReference>
<keyword evidence="8" id="KW-1185">Reference proteome</keyword>
<protein>
    <submittedName>
        <fullName evidence="7">FAD linked oxidase domain protein</fullName>
    </submittedName>
</protein>
<evidence type="ECO:0000256" key="4">
    <source>
        <dbReference type="ARBA" id="ARBA00022827"/>
    </source>
</evidence>
<dbReference type="InterPro" id="IPR050416">
    <property type="entry name" value="FAD-linked_Oxidoreductase"/>
</dbReference>
<organism evidence="7 8">
    <name type="scientific">Jonesia denitrificans (strain ATCC 14870 / DSM 20603 / BCRC 15368 / CIP 55.134 / JCM 11481 / NBRC 15587 / NCTC 10816 / Prevot 55134)</name>
    <name type="common">Listeria denitrificans</name>
    <dbReference type="NCBI Taxonomy" id="471856"/>
    <lineage>
        <taxon>Bacteria</taxon>
        <taxon>Bacillati</taxon>
        <taxon>Actinomycetota</taxon>
        <taxon>Actinomycetes</taxon>
        <taxon>Micrococcales</taxon>
        <taxon>Jonesiaceae</taxon>
        <taxon>Jonesia</taxon>
    </lineage>
</organism>
<dbReference type="InterPro" id="IPR036661">
    <property type="entry name" value="Luciferase-like_sf"/>
</dbReference>
<dbReference type="InterPro" id="IPR016166">
    <property type="entry name" value="FAD-bd_PCMH"/>
</dbReference>
<dbReference type="EMBL" id="CP001706">
    <property type="protein sequence ID" value="ACV07802.1"/>
    <property type="molecule type" value="Genomic_DNA"/>
</dbReference>